<evidence type="ECO:0000256" key="1">
    <source>
        <dbReference type="SAM" id="Phobius"/>
    </source>
</evidence>
<accession>A0A812DM51</accession>
<comment type="caution">
    <text evidence="2">The sequence shown here is derived from an EMBL/GenBank/DDBJ whole genome shotgun (WGS) entry which is preliminary data.</text>
</comment>
<name>A0A812DM51_ACAPH</name>
<dbReference type="EMBL" id="CAHIKZ030004056">
    <property type="protein sequence ID" value="CAE1306694.1"/>
    <property type="molecule type" value="Genomic_DNA"/>
</dbReference>
<dbReference type="Proteomes" id="UP000597762">
    <property type="component" value="Unassembled WGS sequence"/>
</dbReference>
<reference evidence="2" key="1">
    <citation type="submission" date="2021-01" db="EMBL/GenBank/DDBJ databases">
        <authorList>
            <person name="Li R."/>
            <person name="Bekaert M."/>
        </authorList>
    </citation>
    <scope>NUCLEOTIDE SEQUENCE</scope>
    <source>
        <strain evidence="2">Farmed</strain>
    </source>
</reference>
<keyword evidence="3" id="KW-1185">Reference proteome</keyword>
<keyword evidence="1" id="KW-0472">Membrane</keyword>
<evidence type="ECO:0000313" key="2">
    <source>
        <dbReference type="EMBL" id="CAE1306694.1"/>
    </source>
</evidence>
<feature type="transmembrane region" description="Helical" evidence="1">
    <location>
        <begin position="204"/>
        <end position="222"/>
    </location>
</feature>
<gene>
    <name evidence="2" type="ORF">SPHA_58881</name>
</gene>
<feature type="transmembrane region" description="Helical" evidence="1">
    <location>
        <begin position="99"/>
        <end position="118"/>
    </location>
</feature>
<proteinExistence type="predicted"/>
<sequence>MMKKTTRVKPPGLRYELKFLSGKFENHQFRPVTESSTSLRLVYVVGSWSGEDVRRTKKFTTVFPSSLTSFVAVPLSFPVRFLAFFFLFSYSIIPVFSPLSLLHLIYHLLSLFIILSLYNSLSLMSSCSLFLNLIFPLLSILLFHSLYLNLASLSFIHSFICCFLFSLSLSLSLSLSTHPLIIFALFNIRCFSSVLYFLNSNLLFFAVCYFLSLFLFYSRRLILVFSSL</sequence>
<keyword evidence="1" id="KW-1133">Transmembrane helix</keyword>
<evidence type="ECO:0000313" key="3">
    <source>
        <dbReference type="Proteomes" id="UP000597762"/>
    </source>
</evidence>
<feature type="transmembrane region" description="Helical" evidence="1">
    <location>
        <begin position="130"/>
        <end position="148"/>
    </location>
</feature>
<protein>
    <submittedName>
        <fullName evidence="2">Uncharacterized protein</fullName>
    </submittedName>
</protein>
<keyword evidence="1" id="KW-0812">Transmembrane</keyword>
<feature type="transmembrane region" description="Helical" evidence="1">
    <location>
        <begin position="67"/>
        <end position="93"/>
    </location>
</feature>
<dbReference type="AlphaFoldDB" id="A0A812DM51"/>
<organism evidence="2 3">
    <name type="scientific">Acanthosepion pharaonis</name>
    <name type="common">Pharaoh cuttlefish</name>
    <name type="synonym">Sepia pharaonis</name>
    <dbReference type="NCBI Taxonomy" id="158019"/>
    <lineage>
        <taxon>Eukaryota</taxon>
        <taxon>Metazoa</taxon>
        <taxon>Spiralia</taxon>
        <taxon>Lophotrochozoa</taxon>
        <taxon>Mollusca</taxon>
        <taxon>Cephalopoda</taxon>
        <taxon>Coleoidea</taxon>
        <taxon>Decapodiformes</taxon>
        <taxon>Sepiida</taxon>
        <taxon>Sepiina</taxon>
        <taxon>Sepiidae</taxon>
        <taxon>Acanthosepion</taxon>
    </lineage>
</organism>